<dbReference type="Proteomes" id="UP000276568">
    <property type="component" value="Unassembled WGS sequence"/>
</dbReference>
<dbReference type="RefSeq" id="WP_128519343.1">
    <property type="nucleotide sequence ID" value="NZ_RJQC01000001.1"/>
</dbReference>
<evidence type="ECO:0000256" key="1">
    <source>
        <dbReference type="ARBA" id="ARBA00000843"/>
    </source>
</evidence>
<evidence type="ECO:0000256" key="2">
    <source>
        <dbReference type="ARBA" id="ARBA00001966"/>
    </source>
</evidence>
<evidence type="ECO:0000256" key="11">
    <source>
        <dbReference type="ARBA" id="ARBA00023004"/>
    </source>
</evidence>
<evidence type="ECO:0000256" key="7">
    <source>
        <dbReference type="ARBA" id="ARBA00022485"/>
    </source>
</evidence>
<dbReference type="PANTHER" id="PTHR42944:SF1">
    <property type="entry name" value="ADENINE DNA GLYCOSYLASE"/>
    <property type="match status" value="1"/>
</dbReference>
<dbReference type="Pfam" id="PF00633">
    <property type="entry name" value="HHH"/>
    <property type="match status" value="1"/>
</dbReference>
<comment type="similarity">
    <text evidence="4">Belongs to the Nth/MutY family.</text>
</comment>
<dbReference type="CDD" id="cd00056">
    <property type="entry name" value="ENDO3c"/>
    <property type="match status" value="1"/>
</dbReference>
<name>A0A3N0I4C6_9FIRM</name>
<proteinExistence type="inferred from homology"/>
<evidence type="ECO:0000259" key="15">
    <source>
        <dbReference type="SMART" id="SM00478"/>
    </source>
</evidence>
<keyword evidence="9" id="KW-0227">DNA damage</keyword>
<dbReference type="SUPFAM" id="SSF48150">
    <property type="entry name" value="DNA-glycosylase"/>
    <property type="match status" value="1"/>
</dbReference>
<dbReference type="GO" id="GO:0046872">
    <property type="term" value="F:metal ion binding"/>
    <property type="evidence" value="ECO:0007669"/>
    <property type="project" value="UniProtKB-KW"/>
</dbReference>
<dbReference type="GO" id="GO:0006284">
    <property type="term" value="P:base-excision repair"/>
    <property type="evidence" value="ECO:0007669"/>
    <property type="project" value="InterPro"/>
</dbReference>
<accession>A0A3N0I4C6</accession>
<evidence type="ECO:0000313" key="16">
    <source>
        <dbReference type="EMBL" id="RNM31162.1"/>
    </source>
</evidence>
<evidence type="ECO:0000256" key="10">
    <source>
        <dbReference type="ARBA" id="ARBA00022801"/>
    </source>
</evidence>
<evidence type="ECO:0000256" key="13">
    <source>
        <dbReference type="ARBA" id="ARBA00023204"/>
    </source>
</evidence>
<dbReference type="InterPro" id="IPR003265">
    <property type="entry name" value="HhH-GPD_domain"/>
</dbReference>
<dbReference type="InterPro" id="IPR003651">
    <property type="entry name" value="Endonuclease3_FeS-loop_motif"/>
</dbReference>
<keyword evidence="11" id="KW-0408">Iron</keyword>
<dbReference type="CDD" id="cd03431">
    <property type="entry name" value="NUDIX_DNA_Glycosylase_C-MutY"/>
    <property type="match status" value="1"/>
</dbReference>
<dbReference type="EMBL" id="RJQC01000001">
    <property type="protein sequence ID" value="RNM31162.1"/>
    <property type="molecule type" value="Genomic_DNA"/>
</dbReference>
<dbReference type="Gene3D" id="1.10.340.30">
    <property type="entry name" value="Hypothetical protein, domain 2"/>
    <property type="match status" value="1"/>
</dbReference>
<evidence type="ECO:0000256" key="14">
    <source>
        <dbReference type="ARBA" id="ARBA00023295"/>
    </source>
</evidence>
<dbReference type="Pfam" id="PF10576">
    <property type="entry name" value="EndIII_4Fe-2S"/>
    <property type="match status" value="1"/>
</dbReference>
<dbReference type="EC" id="3.2.2.31" evidence="5"/>
<evidence type="ECO:0000256" key="8">
    <source>
        <dbReference type="ARBA" id="ARBA00022723"/>
    </source>
</evidence>
<evidence type="ECO:0000313" key="17">
    <source>
        <dbReference type="Proteomes" id="UP000276568"/>
    </source>
</evidence>
<dbReference type="InterPro" id="IPR005760">
    <property type="entry name" value="A/G_AdeGlyc_MutY"/>
</dbReference>
<evidence type="ECO:0000256" key="3">
    <source>
        <dbReference type="ARBA" id="ARBA00002933"/>
    </source>
</evidence>
<sequence length="327" mass="38066">MTNFQEDLLTWYQKNKRPLLFRQDANAYKIWISEIMAQQTRIEAMLPYFERFIEKVPDIPTLATIADEQLNKLWQGLGYYSRARNLKKCAQVCMEKYDGQLPKTKAELEQLPGIGPYTAGAIASIAYHEPVSAIDGNVLRVFSRLYDIHADIKKSAGKKQVSAKVDESLPDGQHISDYNQALMELGALVCIPKKPRCEQCPIRSYCQTEDPSQLPVMSKPKPRRVEHKHLYIWVYQNKLRIVKRKEKGLLYGLYGFDEEKPDRYYKEIPLKPYTHIFSHVEWHMEASLVFVDREDENFHTLAEIDAMYAIPSAFTPFLKQVQSDFMF</sequence>
<comment type="cofactor">
    <cofactor evidence="2">
        <name>[4Fe-4S] cluster</name>
        <dbReference type="ChEBI" id="CHEBI:49883"/>
    </cofactor>
</comment>
<comment type="caution">
    <text evidence="16">The sequence shown here is derived from an EMBL/GenBank/DDBJ whole genome shotgun (WGS) entry which is preliminary data.</text>
</comment>
<evidence type="ECO:0000256" key="6">
    <source>
        <dbReference type="ARBA" id="ARBA00022023"/>
    </source>
</evidence>
<dbReference type="InterPro" id="IPR023170">
    <property type="entry name" value="HhH_base_excis_C"/>
</dbReference>
<dbReference type="InterPro" id="IPR029119">
    <property type="entry name" value="MutY_C"/>
</dbReference>
<dbReference type="InterPro" id="IPR044298">
    <property type="entry name" value="MIG/MutY"/>
</dbReference>
<dbReference type="GO" id="GO:0035485">
    <property type="term" value="F:adenine/guanine mispair binding"/>
    <property type="evidence" value="ECO:0007669"/>
    <property type="project" value="TreeGrafter"/>
</dbReference>
<evidence type="ECO:0000256" key="9">
    <source>
        <dbReference type="ARBA" id="ARBA00022763"/>
    </source>
</evidence>
<dbReference type="InterPro" id="IPR004035">
    <property type="entry name" value="Endouclease-III_FeS-bd_BS"/>
</dbReference>
<dbReference type="GO" id="GO:0006298">
    <property type="term" value="P:mismatch repair"/>
    <property type="evidence" value="ECO:0007669"/>
    <property type="project" value="TreeGrafter"/>
</dbReference>
<dbReference type="OrthoDB" id="9802365at2"/>
<dbReference type="InterPro" id="IPR004036">
    <property type="entry name" value="Endonuclease-III-like_CS2"/>
</dbReference>
<protein>
    <recommendedName>
        <fullName evidence="6">Adenine DNA glycosylase</fullName>
        <ecNumber evidence="5">3.2.2.31</ecNumber>
    </recommendedName>
</protein>
<dbReference type="FunFam" id="1.10.340.30:FF:000002">
    <property type="entry name" value="Adenine DNA glycosylase"/>
    <property type="match status" value="1"/>
</dbReference>
<dbReference type="Gene3D" id="1.10.1670.10">
    <property type="entry name" value="Helix-hairpin-Helix base-excision DNA repair enzymes (C-terminal)"/>
    <property type="match status" value="1"/>
</dbReference>
<dbReference type="PROSITE" id="PS01155">
    <property type="entry name" value="ENDONUCLEASE_III_2"/>
    <property type="match status" value="1"/>
</dbReference>
<dbReference type="InterPro" id="IPR011257">
    <property type="entry name" value="DNA_glycosylase"/>
</dbReference>
<keyword evidence="17" id="KW-1185">Reference proteome</keyword>
<dbReference type="NCBIfam" id="TIGR01084">
    <property type="entry name" value="mutY"/>
    <property type="match status" value="1"/>
</dbReference>
<dbReference type="GO" id="GO:0051539">
    <property type="term" value="F:4 iron, 4 sulfur cluster binding"/>
    <property type="evidence" value="ECO:0007669"/>
    <property type="project" value="UniProtKB-KW"/>
</dbReference>
<keyword evidence="8" id="KW-0479">Metal-binding</keyword>
<evidence type="ECO:0000256" key="5">
    <source>
        <dbReference type="ARBA" id="ARBA00012045"/>
    </source>
</evidence>
<dbReference type="GO" id="GO:0000701">
    <property type="term" value="F:purine-specific mismatch base pair DNA N-glycosylase activity"/>
    <property type="evidence" value="ECO:0007669"/>
    <property type="project" value="UniProtKB-EC"/>
</dbReference>
<dbReference type="GO" id="GO:0034039">
    <property type="term" value="F:8-oxo-7,8-dihydroguanine DNA N-glycosylase activity"/>
    <property type="evidence" value="ECO:0007669"/>
    <property type="project" value="TreeGrafter"/>
</dbReference>
<dbReference type="InterPro" id="IPR000445">
    <property type="entry name" value="HhH_motif"/>
</dbReference>
<dbReference type="SMART" id="SM00478">
    <property type="entry name" value="ENDO3c"/>
    <property type="match status" value="1"/>
</dbReference>
<gene>
    <name evidence="16" type="primary">mutY</name>
    <name evidence="16" type="ORF">EDX97_00885</name>
</gene>
<keyword evidence="13" id="KW-0234">DNA repair</keyword>
<dbReference type="PANTHER" id="PTHR42944">
    <property type="entry name" value="ADENINE DNA GLYCOSYLASE"/>
    <property type="match status" value="1"/>
</dbReference>
<dbReference type="PROSITE" id="PS00764">
    <property type="entry name" value="ENDONUCLEASE_III_1"/>
    <property type="match status" value="1"/>
</dbReference>
<comment type="function">
    <text evidence="3">Adenine glycosylase active on G-A mispairs. MutY also corrects error-prone DNA synthesis past GO lesions which are due to the oxidatively damaged form of guanine: 7,8-dihydro-8-oxoguanine (8-oxo-dGTP).</text>
</comment>
<keyword evidence="7" id="KW-0004">4Fe-4S</keyword>
<keyword evidence="10" id="KW-0378">Hydrolase</keyword>
<evidence type="ECO:0000256" key="4">
    <source>
        <dbReference type="ARBA" id="ARBA00008343"/>
    </source>
</evidence>
<keyword evidence="14" id="KW-0326">Glycosidase</keyword>
<organism evidence="16 17">
    <name type="scientific">Absicoccus porci</name>
    <dbReference type="NCBI Taxonomy" id="2486576"/>
    <lineage>
        <taxon>Bacteria</taxon>
        <taxon>Bacillati</taxon>
        <taxon>Bacillota</taxon>
        <taxon>Erysipelotrichia</taxon>
        <taxon>Erysipelotrichales</taxon>
        <taxon>Erysipelotrichaceae</taxon>
        <taxon>Absicoccus</taxon>
    </lineage>
</organism>
<dbReference type="Pfam" id="PF00730">
    <property type="entry name" value="HhH-GPD"/>
    <property type="match status" value="1"/>
</dbReference>
<reference evidence="16 17" key="1">
    <citation type="submission" date="2018-11" db="EMBL/GenBank/DDBJ databases">
        <title>Clostridium sp. nov., a member of the family Erysipelotrichaceae isolated from pig faeces.</title>
        <authorList>
            <person name="Chang Y.-H."/>
        </authorList>
    </citation>
    <scope>NUCLEOTIDE SEQUENCE [LARGE SCALE GENOMIC DNA]</scope>
    <source>
        <strain evidence="16 17">YH-panp20</strain>
    </source>
</reference>
<dbReference type="AlphaFoldDB" id="A0A3N0I4C6"/>
<dbReference type="GO" id="GO:0032357">
    <property type="term" value="F:oxidized purine DNA binding"/>
    <property type="evidence" value="ECO:0007669"/>
    <property type="project" value="TreeGrafter"/>
</dbReference>
<evidence type="ECO:0000256" key="12">
    <source>
        <dbReference type="ARBA" id="ARBA00023014"/>
    </source>
</evidence>
<feature type="domain" description="HhH-GPD" evidence="15">
    <location>
        <begin position="36"/>
        <end position="188"/>
    </location>
</feature>
<comment type="catalytic activity">
    <reaction evidence="1">
        <text>Hydrolyzes free adenine bases from 7,8-dihydro-8-oxoguanine:adenine mismatched double-stranded DNA, leaving an apurinic site.</text>
        <dbReference type="EC" id="3.2.2.31"/>
    </reaction>
</comment>
<keyword evidence="12" id="KW-0411">Iron-sulfur</keyword>